<organism evidence="9 10">
    <name type="scientific">Alkaliphilus oremlandii (strain OhILAs)</name>
    <name type="common">Clostridium oremlandii (strain OhILAs)</name>
    <dbReference type="NCBI Taxonomy" id="350688"/>
    <lineage>
        <taxon>Bacteria</taxon>
        <taxon>Bacillati</taxon>
        <taxon>Bacillota</taxon>
        <taxon>Clostridia</taxon>
        <taxon>Peptostreptococcales</taxon>
        <taxon>Natronincolaceae</taxon>
        <taxon>Alkaliphilus</taxon>
    </lineage>
</organism>
<evidence type="ECO:0000256" key="6">
    <source>
        <dbReference type="PROSITE-ProRule" id="PRU00169"/>
    </source>
</evidence>
<dbReference type="OrthoDB" id="9793421at2"/>
<dbReference type="InterPro" id="IPR001789">
    <property type="entry name" value="Sig_transdc_resp-reg_receiver"/>
</dbReference>
<dbReference type="NCBIfam" id="NF009206">
    <property type="entry name" value="PRK12555.1"/>
    <property type="match status" value="1"/>
</dbReference>
<dbReference type="AlphaFoldDB" id="A8MHG1"/>
<dbReference type="CDD" id="cd16432">
    <property type="entry name" value="CheB_Rec"/>
    <property type="match status" value="1"/>
</dbReference>
<dbReference type="SUPFAM" id="SSF52172">
    <property type="entry name" value="CheY-like"/>
    <property type="match status" value="1"/>
</dbReference>
<dbReference type="InterPro" id="IPR008248">
    <property type="entry name" value="CheB-like"/>
</dbReference>
<comment type="similarity">
    <text evidence="4">Belongs to the CheB family.</text>
</comment>
<evidence type="ECO:0000313" key="9">
    <source>
        <dbReference type="EMBL" id="ABW19048.1"/>
    </source>
</evidence>
<evidence type="ECO:0000256" key="5">
    <source>
        <dbReference type="PROSITE-ProRule" id="PRU00050"/>
    </source>
</evidence>
<name>A8MHG1_ALKOO</name>
<feature type="modified residue" description="4-aspartylphosphate" evidence="4 6">
    <location>
        <position position="59"/>
    </location>
</feature>
<comment type="subcellular location">
    <subcellularLocation>
        <location evidence="4">Cytoplasm</location>
    </subcellularLocation>
</comment>
<dbReference type="InterPro" id="IPR035909">
    <property type="entry name" value="CheB_C"/>
</dbReference>
<dbReference type="PANTHER" id="PTHR42872:SF3">
    <property type="entry name" value="PROTEIN-GLUTAMATE METHYLESTERASE_PROTEIN-GLUTAMINE GLUTAMINASE 1"/>
    <property type="match status" value="1"/>
</dbReference>
<dbReference type="GO" id="GO:0050568">
    <property type="term" value="F:protein-glutamine glutaminase activity"/>
    <property type="evidence" value="ECO:0007669"/>
    <property type="project" value="UniProtKB-UniRule"/>
</dbReference>
<dbReference type="RefSeq" id="WP_012159360.1">
    <property type="nucleotide sequence ID" value="NC_009922.1"/>
</dbReference>
<feature type="active site" evidence="4 5">
    <location>
        <position position="176"/>
    </location>
</feature>
<dbReference type="GO" id="GO:0008984">
    <property type="term" value="F:protein-glutamate methylesterase activity"/>
    <property type="evidence" value="ECO:0007669"/>
    <property type="project" value="UniProtKB-UniRule"/>
</dbReference>
<dbReference type="PROSITE" id="PS50122">
    <property type="entry name" value="CHEB"/>
    <property type="match status" value="1"/>
</dbReference>
<keyword evidence="4 5" id="KW-0145">Chemotaxis</keyword>
<feature type="domain" description="Response regulatory" evidence="7">
    <location>
        <begin position="8"/>
        <end position="125"/>
    </location>
</feature>
<comment type="domain">
    <text evidence="4">Contains a C-terminal catalytic domain, and an N-terminal region which modulates catalytic activity.</text>
</comment>
<dbReference type="Gene3D" id="3.40.50.180">
    <property type="entry name" value="Methylesterase CheB, C-terminal domain"/>
    <property type="match status" value="1"/>
</dbReference>
<proteinExistence type="inferred from homology"/>
<comment type="catalytic activity">
    <reaction evidence="4">
        <text>L-glutaminyl-[protein] + H2O = L-glutamyl-[protein] + NH4(+)</text>
        <dbReference type="Rhea" id="RHEA:16441"/>
        <dbReference type="Rhea" id="RHEA-COMP:10207"/>
        <dbReference type="Rhea" id="RHEA-COMP:10208"/>
        <dbReference type="ChEBI" id="CHEBI:15377"/>
        <dbReference type="ChEBI" id="CHEBI:28938"/>
        <dbReference type="ChEBI" id="CHEBI:29973"/>
        <dbReference type="ChEBI" id="CHEBI:30011"/>
        <dbReference type="EC" id="3.5.1.44"/>
    </reaction>
</comment>
<dbReference type="HAMAP" id="MF_00099">
    <property type="entry name" value="CheB_chemtxs"/>
    <property type="match status" value="1"/>
</dbReference>
<dbReference type="Proteomes" id="UP000000269">
    <property type="component" value="Chromosome"/>
</dbReference>
<evidence type="ECO:0000313" key="10">
    <source>
        <dbReference type="Proteomes" id="UP000000269"/>
    </source>
</evidence>
<dbReference type="GO" id="GO:0006935">
    <property type="term" value="P:chemotaxis"/>
    <property type="evidence" value="ECO:0007669"/>
    <property type="project" value="UniProtKB-UniRule"/>
</dbReference>
<dbReference type="EC" id="3.5.1.44" evidence="4"/>
<keyword evidence="1 4" id="KW-0378">Hydrolase</keyword>
<comment type="PTM">
    <text evidence="4">Phosphorylated by CheA. Phosphorylation of the N-terminal regulatory domain activates the methylesterase activity.</text>
</comment>
<evidence type="ECO:0000259" key="7">
    <source>
        <dbReference type="PROSITE" id="PS50110"/>
    </source>
</evidence>
<dbReference type="STRING" id="350688.Clos_1505"/>
<keyword evidence="10" id="KW-1185">Reference proteome</keyword>
<dbReference type="KEGG" id="aoe:Clos_1505"/>
<evidence type="ECO:0000256" key="4">
    <source>
        <dbReference type="HAMAP-Rule" id="MF_00099"/>
    </source>
</evidence>
<comment type="catalytic activity">
    <reaction evidence="3 4">
        <text>[protein]-L-glutamate 5-O-methyl ester + H2O = L-glutamyl-[protein] + methanol + H(+)</text>
        <dbReference type="Rhea" id="RHEA:23236"/>
        <dbReference type="Rhea" id="RHEA-COMP:10208"/>
        <dbReference type="Rhea" id="RHEA-COMP:10311"/>
        <dbReference type="ChEBI" id="CHEBI:15377"/>
        <dbReference type="ChEBI" id="CHEBI:15378"/>
        <dbReference type="ChEBI" id="CHEBI:17790"/>
        <dbReference type="ChEBI" id="CHEBI:29973"/>
        <dbReference type="ChEBI" id="CHEBI:82795"/>
        <dbReference type="EC" id="3.1.1.61"/>
    </reaction>
</comment>
<dbReference type="Gene3D" id="3.40.50.2300">
    <property type="match status" value="1"/>
</dbReference>
<dbReference type="InterPro" id="IPR000673">
    <property type="entry name" value="Sig_transdc_resp-reg_Me-estase"/>
</dbReference>
<evidence type="ECO:0000256" key="3">
    <source>
        <dbReference type="ARBA" id="ARBA00048267"/>
    </source>
</evidence>
<feature type="domain" description="CheB-type methylesterase" evidence="8">
    <location>
        <begin position="164"/>
        <end position="358"/>
    </location>
</feature>
<dbReference type="SUPFAM" id="SSF52738">
    <property type="entry name" value="Methylesterase CheB, C-terminal domain"/>
    <property type="match status" value="1"/>
</dbReference>
<feature type="active site" evidence="4 5">
    <location>
        <position position="300"/>
    </location>
</feature>
<dbReference type="GO" id="GO:0000156">
    <property type="term" value="F:phosphorelay response regulator activity"/>
    <property type="evidence" value="ECO:0007669"/>
    <property type="project" value="InterPro"/>
</dbReference>
<dbReference type="Pfam" id="PF01339">
    <property type="entry name" value="CheB_methylest"/>
    <property type="match status" value="1"/>
</dbReference>
<evidence type="ECO:0000259" key="8">
    <source>
        <dbReference type="PROSITE" id="PS50122"/>
    </source>
</evidence>
<evidence type="ECO:0000256" key="2">
    <source>
        <dbReference type="ARBA" id="ARBA00024867"/>
    </source>
</evidence>
<dbReference type="NCBIfam" id="NF001965">
    <property type="entry name" value="PRK00742.1"/>
    <property type="match status" value="1"/>
</dbReference>
<sequence>MGFNKKVRVLLVDDSAFMRKILTDIVNSTDTIEVIGVAKNGAEAINQVRSLNPDVVTMDIEMPILNGIEALKRIMKDQPVPVIMLSSLTSDGADTTLTCLDIGAVDFIQKPSSVFRINIDELKEELISKITTASRIDVKFKNKSIQKKDSKTSYSSNKLHFSKDRNKHNLIVIGTSTGGPRALQSVIPLLPEDLPASILIVQHMPPGFTKSLADRLNTMSSITVKEAEDGEKILPGHAYIAPGSFHLKIKEKQSHDIFLQLTKEDPVSGHRPSVDALFESVSKHVHKNIIAVVMTGMGSDGSRGVKKLKDNTECYVIAQDEASSIVYGMPRSAVNTGTVDDIVPLNEIANYILRKLGV</sequence>
<dbReference type="PROSITE" id="PS50110">
    <property type="entry name" value="RESPONSE_REGULATORY"/>
    <property type="match status" value="1"/>
</dbReference>
<dbReference type="InterPro" id="IPR011006">
    <property type="entry name" value="CheY-like_superfamily"/>
</dbReference>
<dbReference type="EMBL" id="CP000853">
    <property type="protein sequence ID" value="ABW19048.1"/>
    <property type="molecule type" value="Genomic_DNA"/>
</dbReference>
<dbReference type="SMART" id="SM00448">
    <property type="entry name" value="REC"/>
    <property type="match status" value="1"/>
</dbReference>
<accession>A8MHG1</accession>
<reference evidence="10" key="1">
    <citation type="submission" date="2007-10" db="EMBL/GenBank/DDBJ databases">
        <title>Complete genome of Alkaliphilus oremlandii OhILAs.</title>
        <authorList>
            <person name="Copeland A."/>
            <person name="Lucas S."/>
            <person name="Lapidus A."/>
            <person name="Barry K."/>
            <person name="Detter J.C."/>
            <person name="Glavina del Rio T."/>
            <person name="Hammon N."/>
            <person name="Israni S."/>
            <person name="Dalin E."/>
            <person name="Tice H."/>
            <person name="Pitluck S."/>
            <person name="Chain P."/>
            <person name="Malfatti S."/>
            <person name="Shin M."/>
            <person name="Vergez L."/>
            <person name="Schmutz J."/>
            <person name="Larimer F."/>
            <person name="Land M."/>
            <person name="Hauser L."/>
            <person name="Kyrpides N."/>
            <person name="Mikhailova N."/>
            <person name="Stolz J.F."/>
            <person name="Dawson A."/>
            <person name="Fisher E."/>
            <person name="Crable B."/>
            <person name="Perera E."/>
            <person name="Lisak J."/>
            <person name="Ranganathan M."/>
            <person name="Basu P."/>
            <person name="Richardson P."/>
        </authorList>
    </citation>
    <scope>NUCLEOTIDE SEQUENCE [LARGE SCALE GENOMIC DNA]</scope>
    <source>
        <strain evidence="10">OhILAs</strain>
    </source>
</reference>
<dbReference type="eggNOG" id="COG2201">
    <property type="taxonomic scope" value="Bacteria"/>
</dbReference>
<dbReference type="EC" id="3.1.1.61" evidence="4"/>
<dbReference type="GO" id="GO:0005737">
    <property type="term" value="C:cytoplasm"/>
    <property type="evidence" value="ECO:0007669"/>
    <property type="project" value="UniProtKB-SubCell"/>
</dbReference>
<dbReference type="Pfam" id="PF00072">
    <property type="entry name" value="Response_reg"/>
    <property type="match status" value="1"/>
</dbReference>
<comment type="function">
    <text evidence="4">Involved in chemotaxis. Part of a chemotaxis signal transduction system that modulates chemotaxis in response to various stimuli. Catalyzes the demethylation of specific methylglutamate residues introduced into the chemoreceptors (methyl-accepting chemotaxis proteins or MCP) by CheR. Also mediates the irreversible deamidation of specific glutamine residues to glutamic acid.</text>
</comment>
<keyword evidence="4" id="KW-0963">Cytoplasm</keyword>
<protein>
    <recommendedName>
        <fullName evidence="4">Protein-glutamate methylesterase/protein-glutamine glutaminase</fullName>
        <ecNumber evidence="4">3.1.1.61</ecNumber>
        <ecNumber evidence="4">3.5.1.44</ecNumber>
    </recommendedName>
</protein>
<comment type="function">
    <text evidence="2">May play the central regulatory role in sporulation. It may be an element of the effector pathway responsible for the activation of sporulation genes in response to nutritional stress. Spo0A may act in concert with spo0H (a sigma factor) to control the expression of some genes that are critical to the sporulation process.</text>
</comment>
<dbReference type="CDD" id="cd17541">
    <property type="entry name" value="REC_CheB-like"/>
    <property type="match status" value="1"/>
</dbReference>
<keyword evidence="4 6" id="KW-0597">Phosphoprotein</keyword>
<feature type="active site" evidence="4 5">
    <location>
        <position position="203"/>
    </location>
</feature>
<gene>
    <name evidence="4" type="primary">cheB</name>
    <name evidence="9" type="ordered locus">Clos_1505</name>
</gene>
<dbReference type="PIRSF" id="PIRSF000876">
    <property type="entry name" value="RR_chemtxs_CheB"/>
    <property type="match status" value="1"/>
</dbReference>
<dbReference type="HOGENOM" id="CLU_000445_51_0_9"/>
<dbReference type="PANTHER" id="PTHR42872">
    <property type="entry name" value="PROTEIN-GLUTAMATE METHYLESTERASE/PROTEIN-GLUTAMINE GLUTAMINASE"/>
    <property type="match status" value="1"/>
</dbReference>
<evidence type="ECO:0000256" key="1">
    <source>
        <dbReference type="ARBA" id="ARBA00022801"/>
    </source>
</evidence>